<gene>
    <name evidence="1" type="ORF">QXL92_24610</name>
</gene>
<evidence type="ECO:0000313" key="1">
    <source>
        <dbReference type="EMBL" id="MDP7737934.1"/>
    </source>
</evidence>
<dbReference type="Proteomes" id="UP001229081">
    <property type="component" value="Unassembled WGS sequence"/>
</dbReference>
<organism evidence="1 2">
    <name type="scientific">Mycobacterium paragordonae</name>
    <dbReference type="NCBI Taxonomy" id="1389713"/>
    <lineage>
        <taxon>Bacteria</taxon>
        <taxon>Bacillati</taxon>
        <taxon>Actinomycetota</taxon>
        <taxon>Actinomycetes</taxon>
        <taxon>Mycobacteriales</taxon>
        <taxon>Mycobacteriaceae</taxon>
        <taxon>Mycobacterium</taxon>
    </lineage>
</organism>
<dbReference type="EMBL" id="JAUFSA010000001">
    <property type="protein sequence ID" value="MDP7737934.1"/>
    <property type="molecule type" value="Genomic_DNA"/>
</dbReference>
<sequence length="117" mass="12715">MSDQAGSSISAITARQAELANRHRAASEADRVLADTLAGAHEALRESLRRLDAIAAEIERAHRLALDSPLGAREFQRFLLAKQRDITTVITDAREVSRAKGAVLQGLRSHYSRPSTG</sequence>
<evidence type="ECO:0000313" key="2">
    <source>
        <dbReference type="Proteomes" id="UP001229081"/>
    </source>
</evidence>
<dbReference type="AlphaFoldDB" id="A0A4R5X172"/>
<name>A0A4R5X172_9MYCO</name>
<comment type="caution">
    <text evidence="1">The sequence shown here is derived from an EMBL/GenBank/DDBJ whole genome shotgun (WGS) entry which is preliminary data.</text>
</comment>
<accession>A0A4R5X172</accession>
<dbReference type="InterPro" id="IPR019710">
    <property type="entry name" value="DUF4226"/>
</dbReference>
<proteinExistence type="predicted"/>
<reference evidence="1" key="1">
    <citation type="submission" date="2023-06" db="EMBL/GenBank/DDBJ databases">
        <title>Identification of two novel mycobacterium reveal diversities and complexities of Mycobacterium gordonae clade.</title>
        <authorList>
            <person name="Matsumoto Y."/>
            <person name="Nakamura S."/>
            <person name="Motooka D."/>
            <person name="Fukushima K."/>
        </authorList>
    </citation>
    <scope>NUCLEOTIDE SEQUENCE</scope>
    <source>
        <strain evidence="1">TY812</strain>
    </source>
</reference>
<dbReference type="Pfam" id="PF10774">
    <property type="entry name" value="DUF4226"/>
    <property type="match status" value="1"/>
</dbReference>
<protein>
    <submittedName>
        <fullName evidence="1">DUF4226 domain-containing protein</fullName>
    </submittedName>
</protein>
<dbReference type="RefSeq" id="WP_065047698.1">
    <property type="nucleotide sequence ID" value="NZ_JAUFSA010000001.1"/>
</dbReference>